<accession>A0ABD4T4A1</accession>
<comment type="caution">
    <text evidence="1">The sequence shown here is derived from an EMBL/GenBank/DDBJ whole genome shotgun (WGS) entry which is preliminary data.</text>
</comment>
<reference evidence="1 2" key="1">
    <citation type="journal article" date="2015" name="Genome Announc.">
        <title>Draft Genome Sequence of Filamentous Marine Cyanobacterium Lyngbya confervoides Strain BDU141951.</title>
        <authorList>
            <person name="Chandrababunaidu M.M."/>
            <person name="Sen D."/>
            <person name="Tripathy S."/>
        </authorList>
    </citation>
    <scope>NUCLEOTIDE SEQUENCE [LARGE SCALE GENOMIC DNA]</scope>
    <source>
        <strain evidence="1 2">BDU141951</strain>
    </source>
</reference>
<gene>
    <name evidence="1" type="ORF">QQ91_0012540</name>
</gene>
<keyword evidence="2" id="KW-1185">Reference proteome</keyword>
<dbReference type="RefSeq" id="WP_166282569.1">
    <property type="nucleotide sequence ID" value="NZ_JTHE03000067.1"/>
</dbReference>
<dbReference type="SUPFAM" id="SSF52540">
    <property type="entry name" value="P-loop containing nucleoside triphosphate hydrolases"/>
    <property type="match status" value="1"/>
</dbReference>
<evidence type="ECO:0000313" key="2">
    <source>
        <dbReference type="Proteomes" id="UP000031561"/>
    </source>
</evidence>
<dbReference type="AlphaFoldDB" id="A0ABD4T4A1"/>
<dbReference type="EMBL" id="JTHE03000067">
    <property type="protein sequence ID" value="MCM1983646.1"/>
    <property type="molecule type" value="Genomic_DNA"/>
</dbReference>
<dbReference type="Proteomes" id="UP000031561">
    <property type="component" value="Unassembled WGS sequence"/>
</dbReference>
<dbReference type="InterPro" id="IPR027417">
    <property type="entry name" value="P-loop_NTPase"/>
</dbReference>
<evidence type="ECO:0000313" key="1">
    <source>
        <dbReference type="EMBL" id="MCM1983646.1"/>
    </source>
</evidence>
<sequence length="346" mass="37298">MTNRYFYSTLTRISDLEKQGFEVQPIPRDQWATGDYVVGIVQISQGQLGQVELSQGRMAHVMNGDRIVGAFGVRQATLEVVGDWRAIEAGGQMQDMTFAGIFGRITSQSSYAPAMTPLQYEGHVLRRQQKVCMQDFVMAGDRLPLRCPVILIVGTSMSAGKTTVARVIIHQLKQLGLKVVGTKLTGVGRYRDILAMGDAGADAIYDFVDVGLPSSICDADQYRGCLRRLLSLIAAQNPDVVVAEAGASPSEPYNGSVVLEEIQPQIKMSVLCASDPYAVLGVSQSFGFQPDLISGVTTSTSAGIELVEKLTHQRALRLPSPDALPVLKALLIRKLGLTQACALASP</sequence>
<dbReference type="Gene3D" id="3.40.50.300">
    <property type="entry name" value="P-loop containing nucleotide triphosphate hydrolases"/>
    <property type="match status" value="1"/>
</dbReference>
<proteinExistence type="predicted"/>
<protein>
    <submittedName>
        <fullName evidence="1">NAD-dependent epimerase/dehydratase family protein</fullName>
    </submittedName>
</protein>
<name>A0ABD4T4A1_9CYAN</name>
<organism evidence="1 2">
    <name type="scientific">Lyngbya confervoides BDU141951</name>
    <dbReference type="NCBI Taxonomy" id="1574623"/>
    <lineage>
        <taxon>Bacteria</taxon>
        <taxon>Bacillati</taxon>
        <taxon>Cyanobacteriota</taxon>
        <taxon>Cyanophyceae</taxon>
        <taxon>Oscillatoriophycideae</taxon>
        <taxon>Oscillatoriales</taxon>
        <taxon>Microcoleaceae</taxon>
        <taxon>Lyngbya</taxon>
    </lineage>
</organism>